<evidence type="ECO:0000313" key="7">
    <source>
        <dbReference type="EMBL" id="KAL0906598.1"/>
    </source>
</evidence>
<feature type="region of interest" description="Disordered" evidence="4">
    <location>
        <begin position="480"/>
        <end position="732"/>
    </location>
</feature>
<dbReference type="Proteomes" id="UP001552299">
    <property type="component" value="Unassembled WGS sequence"/>
</dbReference>
<feature type="zinc finger region" description="C3H1-type" evidence="3">
    <location>
        <begin position="239"/>
        <end position="265"/>
    </location>
</feature>
<dbReference type="PROSITE" id="PS50102">
    <property type="entry name" value="RRM"/>
    <property type="match status" value="1"/>
</dbReference>
<dbReference type="InterPro" id="IPR001298">
    <property type="entry name" value="Filamin/ABP280_rpt"/>
</dbReference>
<comment type="caution">
    <text evidence="7">The sequence shown here is derived from an EMBL/GenBank/DDBJ whole genome shotgun (WGS) entry which is preliminary data.</text>
</comment>
<keyword evidence="8" id="KW-1185">Reference proteome</keyword>
<dbReference type="Pfam" id="PF00076">
    <property type="entry name" value="RRM_1"/>
    <property type="match status" value="1"/>
</dbReference>
<feature type="region of interest" description="Disordered" evidence="4">
    <location>
        <begin position="784"/>
        <end position="947"/>
    </location>
</feature>
<feature type="compositionally biased region" description="Basic and acidic residues" evidence="4">
    <location>
        <begin position="880"/>
        <end position="926"/>
    </location>
</feature>
<dbReference type="SMART" id="SM00557">
    <property type="entry name" value="IG_FLMN"/>
    <property type="match status" value="1"/>
</dbReference>
<feature type="domain" description="C3H1-type" evidence="6">
    <location>
        <begin position="239"/>
        <end position="265"/>
    </location>
</feature>
<evidence type="ECO:0000313" key="8">
    <source>
        <dbReference type="Proteomes" id="UP001552299"/>
    </source>
</evidence>
<dbReference type="InterPro" id="IPR000504">
    <property type="entry name" value="RRM_dom"/>
</dbReference>
<dbReference type="InterPro" id="IPR013783">
    <property type="entry name" value="Ig-like_fold"/>
</dbReference>
<accession>A0ABD0U8T1</accession>
<evidence type="ECO:0000256" key="2">
    <source>
        <dbReference type="PROSITE-ProRule" id="PRU00176"/>
    </source>
</evidence>
<feature type="compositionally biased region" description="Low complexity" evidence="4">
    <location>
        <begin position="613"/>
        <end position="627"/>
    </location>
</feature>
<dbReference type="GO" id="GO:0003723">
    <property type="term" value="F:RNA binding"/>
    <property type="evidence" value="ECO:0007669"/>
    <property type="project" value="UniProtKB-UniRule"/>
</dbReference>
<keyword evidence="2" id="KW-0694">RNA-binding</keyword>
<feature type="domain" description="RRM" evidence="5">
    <location>
        <begin position="337"/>
        <end position="408"/>
    </location>
</feature>
<dbReference type="GO" id="GO:0008270">
    <property type="term" value="F:zinc ion binding"/>
    <property type="evidence" value="ECO:0007669"/>
    <property type="project" value="UniProtKB-KW"/>
</dbReference>
<dbReference type="InterPro" id="IPR012677">
    <property type="entry name" value="Nucleotide-bd_a/b_plait_sf"/>
</dbReference>
<dbReference type="InterPro" id="IPR035979">
    <property type="entry name" value="RBD_domain_sf"/>
</dbReference>
<dbReference type="Gene3D" id="3.30.70.330">
    <property type="match status" value="1"/>
</dbReference>
<feature type="compositionally biased region" description="Basic and acidic residues" evidence="4">
    <location>
        <begin position="570"/>
        <end position="602"/>
    </location>
</feature>
<dbReference type="InterPro" id="IPR017868">
    <property type="entry name" value="Filamin/ABP280_repeat-like"/>
</dbReference>
<name>A0ABD0U8T1_DENTH</name>
<dbReference type="Pfam" id="PF00630">
    <property type="entry name" value="Filamin"/>
    <property type="match status" value="1"/>
</dbReference>
<feature type="region of interest" description="Disordered" evidence="4">
    <location>
        <begin position="42"/>
        <end position="74"/>
    </location>
</feature>
<protein>
    <submittedName>
        <fullName evidence="7">Uncharacterized protein</fullName>
    </submittedName>
</protein>
<keyword evidence="3" id="KW-0862">Zinc</keyword>
<gene>
    <name evidence="7" type="ORF">M5K25_025104</name>
</gene>
<organism evidence="7 8">
    <name type="scientific">Dendrobium thyrsiflorum</name>
    <name type="common">Pinecone-like raceme dendrobium</name>
    <name type="synonym">Orchid</name>
    <dbReference type="NCBI Taxonomy" id="117978"/>
    <lineage>
        <taxon>Eukaryota</taxon>
        <taxon>Viridiplantae</taxon>
        <taxon>Streptophyta</taxon>
        <taxon>Embryophyta</taxon>
        <taxon>Tracheophyta</taxon>
        <taxon>Spermatophyta</taxon>
        <taxon>Magnoliopsida</taxon>
        <taxon>Liliopsida</taxon>
        <taxon>Asparagales</taxon>
        <taxon>Orchidaceae</taxon>
        <taxon>Epidendroideae</taxon>
        <taxon>Malaxideae</taxon>
        <taxon>Dendrobiinae</taxon>
        <taxon>Dendrobium</taxon>
    </lineage>
</organism>
<dbReference type="SUPFAM" id="SSF54928">
    <property type="entry name" value="RNA-binding domain, RBD"/>
    <property type="match status" value="1"/>
</dbReference>
<feature type="compositionally biased region" description="Polar residues" evidence="4">
    <location>
        <begin position="937"/>
        <end position="947"/>
    </location>
</feature>
<feature type="compositionally biased region" description="Basic and acidic residues" evidence="4">
    <location>
        <begin position="826"/>
        <end position="840"/>
    </location>
</feature>
<feature type="compositionally biased region" description="Acidic residues" evidence="4">
    <location>
        <begin position="53"/>
        <end position="64"/>
    </location>
</feature>
<dbReference type="PANTHER" id="PTHR32343:SF8">
    <property type="entry name" value="RNA RECOGNITION MOTIF (RRM)-CONTAINING PROTEIN"/>
    <property type="match status" value="1"/>
</dbReference>
<proteinExistence type="predicted"/>
<feature type="repeat" description="Filamin" evidence="1">
    <location>
        <begin position="70"/>
        <end position="174"/>
    </location>
</feature>
<dbReference type="InterPro" id="IPR000571">
    <property type="entry name" value="Znf_CCCH"/>
</dbReference>
<feature type="compositionally biased region" description="Basic and acidic residues" evidence="4">
    <location>
        <begin position="847"/>
        <end position="867"/>
    </location>
</feature>
<dbReference type="SMART" id="SM00356">
    <property type="entry name" value="ZnF_C3H1"/>
    <property type="match status" value="1"/>
</dbReference>
<dbReference type="Gene3D" id="2.60.40.10">
    <property type="entry name" value="Immunoglobulins"/>
    <property type="match status" value="1"/>
</dbReference>
<dbReference type="SUPFAM" id="SSF81296">
    <property type="entry name" value="E set domains"/>
    <property type="match status" value="1"/>
</dbReference>
<dbReference type="SMART" id="SM00360">
    <property type="entry name" value="RRM"/>
    <property type="match status" value="1"/>
</dbReference>
<keyword evidence="3" id="KW-0863">Zinc-finger</keyword>
<evidence type="ECO:0000259" key="6">
    <source>
        <dbReference type="PROSITE" id="PS50103"/>
    </source>
</evidence>
<dbReference type="InterPro" id="IPR014756">
    <property type="entry name" value="Ig_E-set"/>
</dbReference>
<dbReference type="PANTHER" id="PTHR32343">
    <property type="entry name" value="SERINE/ARGININE-RICH SPLICING FACTOR"/>
    <property type="match status" value="1"/>
</dbReference>
<evidence type="ECO:0000256" key="1">
    <source>
        <dbReference type="PROSITE-ProRule" id="PRU00087"/>
    </source>
</evidence>
<evidence type="ECO:0000259" key="5">
    <source>
        <dbReference type="PROSITE" id="PS50102"/>
    </source>
</evidence>
<evidence type="ECO:0000256" key="4">
    <source>
        <dbReference type="SAM" id="MobiDB-lite"/>
    </source>
</evidence>
<sequence length="1150" mass="126401">MADRSIVAPKPIWMKQAEEARIKSEADKDAAAKAAFEATFKDVDKAKSRNDSSDSDDNERDEDELPNKPIGPVDSSKCLAAGAGIAGGTACSPSTFSILTKDSDGRKIPTGGSQIKVKISPGVGVGGVDLEGMVKDQGDGTYAVTYAVPKRGNYMVHVECNGKPIMGSPFPVFFSSGPAIGTTTFPTTTTSYHNIVNQTMPNMPNYSGSVSGAFPGLLGMIPGVSSGSSGGVVLPGVGSSLGEICREYLNGRCASSDCKYSHPPHNLLMSALAATTTMGTLSQQPMAPSAAAMAAAQAIVAAQALQAHAAQMQAQAKSIGESSDSMDKAGKADALKRTLQISNLCPLLTVDQLKQLFGYCGTVVDCTITDSKHFAYIEYSTPEEATTALGLNNIDVGGRPLNVEIAKTLPAKSSVLNSSLPLMMQQAVALQQMQFQQALLMQQTMSAQQAASRAATMKSATEMASARAAEISKKLKAEGLVDDDKEVNKKSRSPASPQHRSNSRSQSPIKFRRSRRSRSISPVRYTRDRGSPPLIRSRRSPSPKKSRRSPPRIRSHRSPSPIRSRRHINERRQYKDPRDGYNRGERWERERYHDKGSSRDHYSSSSMRHRSRSASPLLRRSSWASSRSPKRYRGSKSPRSKRSFRPGSRSPRHHRGSRSSPVRDNGISSSRGRHSRSRSAEKRNYSIERDEPGKLEKLNQEFKKLDRAKITEEKSANDTKSSRESKEDENLGLTRSCISEDVAARNDQAFGQYKKSKLDESNSLIQESLAREVNPIGEERDVVEDRKFVGSQDSKSSRKRISGHVNDIYSENHKHRKISDNATDGYHVENRGSSKYEKSSRSYKKHEKLDFATKEREYSHSRDERRVSHYSSSRSHRSSRHLEGRSSKDTSNREKKENAEVEYTKHHRSGSEAKESTYSVKGKDRGIYSTVARPDGSDSSATEDSTQQRVEVGHDHFDEIASVVVKQNAAANGVPDMGEDYTSGTRKQCLTVGYPGTSIGAIGDYFECLEPKLDAVTSGNHNHEEFGENVNEVKSYNQKSTEMNMLSTHQDHFNHDSIIFENDPKIGETDVISGHVKCKAMVISGEAENVDVHFSGFAGLRSADVLKEDDTLETGCMEISRPQECINHEPLNNEDALVQEVDVILEGEVV</sequence>
<dbReference type="AlphaFoldDB" id="A0ABD0U8T1"/>
<feature type="compositionally biased region" description="Basic residues" evidence="4">
    <location>
        <begin position="628"/>
        <end position="657"/>
    </location>
</feature>
<evidence type="ECO:0000256" key="3">
    <source>
        <dbReference type="PROSITE-ProRule" id="PRU00723"/>
    </source>
</evidence>
<dbReference type="EMBL" id="JANQDX010000018">
    <property type="protein sequence ID" value="KAL0906598.1"/>
    <property type="molecule type" value="Genomic_DNA"/>
</dbReference>
<dbReference type="CDD" id="cd00590">
    <property type="entry name" value="RRM_SF"/>
    <property type="match status" value="1"/>
</dbReference>
<feature type="compositionally biased region" description="Basic and acidic residues" evidence="4">
    <location>
        <begin position="42"/>
        <end position="52"/>
    </location>
</feature>
<feature type="compositionally biased region" description="Basic residues" evidence="4">
    <location>
        <begin position="536"/>
        <end position="569"/>
    </location>
</feature>
<feature type="compositionally biased region" description="Basic and acidic residues" evidence="4">
    <location>
        <begin position="678"/>
        <end position="729"/>
    </location>
</feature>
<keyword evidence="3" id="KW-0479">Metal-binding</keyword>
<dbReference type="PROSITE" id="PS50103">
    <property type="entry name" value="ZF_C3H1"/>
    <property type="match status" value="1"/>
</dbReference>
<dbReference type="PROSITE" id="PS50194">
    <property type="entry name" value="FILAMIN_REPEAT"/>
    <property type="match status" value="1"/>
</dbReference>
<feature type="compositionally biased region" description="Polar residues" evidence="4">
    <location>
        <begin position="493"/>
        <end position="508"/>
    </location>
</feature>
<reference evidence="7 8" key="1">
    <citation type="journal article" date="2024" name="Plant Biotechnol. J.">
        <title>Dendrobium thyrsiflorum genome and its molecular insights into genes involved in important horticultural traits.</title>
        <authorList>
            <person name="Chen B."/>
            <person name="Wang J.Y."/>
            <person name="Zheng P.J."/>
            <person name="Li K.L."/>
            <person name="Liang Y.M."/>
            <person name="Chen X.F."/>
            <person name="Zhang C."/>
            <person name="Zhao X."/>
            <person name="He X."/>
            <person name="Zhang G.Q."/>
            <person name="Liu Z.J."/>
            <person name="Xu Q."/>
        </authorList>
    </citation>
    <scope>NUCLEOTIDE SEQUENCE [LARGE SCALE GENOMIC DNA]</scope>
    <source>
        <strain evidence="7">GZMU011</strain>
    </source>
</reference>